<dbReference type="InterPro" id="IPR008044">
    <property type="entry name" value="Phage_lysin"/>
</dbReference>
<keyword evidence="2" id="KW-0645">Protease</keyword>
<dbReference type="Pfam" id="PF05382">
    <property type="entry name" value="Amidase_5"/>
    <property type="match status" value="1"/>
</dbReference>
<dbReference type="GO" id="GO:0006508">
    <property type="term" value="P:proteolysis"/>
    <property type="evidence" value="ECO:0007669"/>
    <property type="project" value="UniProtKB-KW"/>
</dbReference>
<dbReference type="PATRIC" id="fig|1341157.4.peg.1069"/>
<evidence type="ECO:0000256" key="4">
    <source>
        <dbReference type="ARBA" id="ARBA00022807"/>
    </source>
</evidence>
<dbReference type="PROSITE" id="PS51935">
    <property type="entry name" value="NLPC_P60"/>
    <property type="match status" value="1"/>
</dbReference>
<dbReference type="Gene3D" id="3.90.1720.10">
    <property type="entry name" value="endopeptidase domain like (from Nostoc punctiforme)"/>
    <property type="match status" value="1"/>
</dbReference>
<feature type="domain" description="NlpC/P60" evidence="6">
    <location>
        <begin position="34"/>
        <end position="180"/>
    </location>
</feature>
<dbReference type="GO" id="GO:0008234">
    <property type="term" value="F:cysteine-type peptidase activity"/>
    <property type="evidence" value="ECO:0007669"/>
    <property type="project" value="UniProtKB-KW"/>
</dbReference>
<organism evidence="7 8">
    <name type="scientific">Ruminococcus flavefaciens 007c</name>
    <dbReference type="NCBI Taxonomy" id="1341157"/>
    <lineage>
        <taxon>Bacteria</taxon>
        <taxon>Bacillati</taxon>
        <taxon>Bacillota</taxon>
        <taxon>Clostridia</taxon>
        <taxon>Eubacteriales</taxon>
        <taxon>Oscillospiraceae</taxon>
        <taxon>Ruminococcus</taxon>
    </lineage>
</organism>
<proteinExistence type="inferred from homology"/>
<evidence type="ECO:0000256" key="3">
    <source>
        <dbReference type="ARBA" id="ARBA00022801"/>
    </source>
</evidence>
<dbReference type="RefSeq" id="WP_019678141.1">
    <property type="nucleotide sequence ID" value="NZ_ATAX01000016.1"/>
</dbReference>
<evidence type="ECO:0000313" key="8">
    <source>
        <dbReference type="Proteomes" id="UP000019365"/>
    </source>
</evidence>
<dbReference type="AlphaFoldDB" id="W7UGT2"/>
<accession>W7UGT2</accession>
<feature type="chain" id="PRO_5004901708" description="NlpC/P60 domain-containing protein" evidence="5">
    <location>
        <begin position="38"/>
        <end position="317"/>
    </location>
</feature>
<feature type="signal peptide" evidence="5">
    <location>
        <begin position="1"/>
        <end position="37"/>
    </location>
</feature>
<dbReference type="SUPFAM" id="SSF54001">
    <property type="entry name" value="Cysteine proteinases"/>
    <property type="match status" value="1"/>
</dbReference>
<dbReference type="EMBL" id="ATAX01000016">
    <property type="protein sequence ID" value="EWM54401.1"/>
    <property type="molecule type" value="Genomic_DNA"/>
</dbReference>
<evidence type="ECO:0000259" key="6">
    <source>
        <dbReference type="PROSITE" id="PS51935"/>
    </source>
</evidence>
<reference evidence="7 8" key="1">
    <citation type="journal article" date="2014" name="PLoS ONE">
        <title>Rumen cellulosomics: divergent fiber-degrading strategies revealed by comparative genome-wide analysis of six ruminococcal strains.</title>
        <authorList>
            <person name="Dassa B."/>
            <person name="Borovok I."/>
            <person name="Ruimy-Israeli V."/>
            <person name="Lamed R."/>
            <person name="Flint H.J."/>
            <person name="Duncan S.H."/>
            <person name="Henrissat B."/>
            <person name="Coutinho P."/>
            <person name="Morrison M."/>
            <person name="Mosoni P."/>
            <person name="Yeoman C.J."/>
            <person name="White B.A."/>
            <person name="Bayer E.A."/>
        </authorList>
    </citation>
    <scope>NUCLEOTIDE SEQUENCE [LARGE SCALE GENOMIC DNA]</scope>
    <source>
        <strain evidence="7 8">007c</strain>
    </source>
</reference>
<dbReference type="InterPro" id="IPR038765">
    <property type="entry name" value="Papain-like_cys_pep_sf"/>
</dbReference>
<comment type="caution">
    <text evidence="7">The sequence shown here is derived from an EMBL/GenBank/DDBJ whole genome shotgun (WGS) entry which is preliminary data.</text>
</comment>
<sequence length="317" mass="33748">MENKIFRSIKKATAVLACSAIVAGSGIIGGSALSANAASKLQYAVNWAVGIANDNTHGYSQTNRNGNPDYDCSSLVISALRQAGIDVGNASYTGNMKSEFMAHGFTWIPISNISGTSDLKVGDVLFYRSGSSGHTEMYIGNGKNVGAHSDYDGKKGDSSGREINTQNFSFWKWQGVLRYNDPTGGDYYPKCGSQYNSIVDALNSIGVDSSFANRQKIAAANSISNYTGTPAQNTQMLNLLKQGKLKKPGSGTIDEFYPKCGSQYNSIVDALNSIGVDSSFANRKKIAAANSISNYSGTAAQNTQMLNLLKQGKLKKA</sequence>
<keyword evidence="8" id="KW-1185">Reference proteome</keyword>
<dbReference type="eggNOG" id="COG0791">
    <property type="taxonomic scope" value="Bacteria"/>
</dbReference>
<evidence type="ECO:0000256" key="1">
    <source>
        <dbReference type="ARBA" id="ARBA00007074"/>
    </source>
</evidence>
<dbReference type="InterPro" id="IPR000064">
    <property type="entry name" value="NLP_P60_dom"/>
</dbReference>
<keyword evidence="3" id="KW-0378">Hydrolase</keyword>
<protein>
    <recommendedName>
        <fullName evidence="6">NlpC/P60 domain-containing protein</fullName>
    </recommendedName>
</protein>
<gene>
    <name evidence="7" type="ORF">RF007C_12390</name>
</gene>
<keyword evidence="4" id="KW-0788">Thiol protease</keyword>
<dbReference type="OrthoDB" id="1863899at2"/>
<evidence type="ECO:0000256" key="2">
    <source>
        <dbReference type="ARBA" id="ARBA00022670"/>
    </source>
</evidence>
<dbReference type="SUPFAM" id="SSF158634">
    <property type="entry name" value="RPA2825-like"/>
    <property type="match status" value="2"/>
</dbReference>
<evidence type="ECO:0000256" key="5">
    <source>
        <dbReference type="SAM" id="SignalP"/>
    </source>
</evidence>
<comment type="similarity">
    <text evidence="1">Belongs to the peptidase C40 family.</text>
</comment>
<dbReference type="Proteomes" id="UP000019365">
    <property type="component" value="Unassembled WGS sequence"/>
</dbReference>
<keyword evidence="5" id="KW-0732">Signal</keyword>
<name>W7UGT2_RUMFL</name>
<evidence type="ECO:0000313" key="7">
    <source>
        <dbReference type="EMBL" id="EWM54401.1"/>
    </source>
</evidence>